<feature type="region of interest" description="Disordered" evidence="2">
    <location>
        <begin position="69"/>
        <end position="110"/>
    </location>
</feature>
<dbReference type="GO" id="GO:0005634">
    <property type="term" value="C:nucleus"/>
    <property type="evidence" value="ECO:0007669"/>
    <property type="project" value="TreeGrafter"/>
</dbReference>
<comment type="similarity">
    <text evidence="1">Belongs to the RCAN family.</text>
</comment>
<reference evidence="4" key="1">
    <citation type="submission" date="2016-02" db="EMBL/GenBank/DDBJ databases">
        <title>Comparative genomics of biotechnologically important yeasts.</title>
        <authorList>
            <consortium name="DOE Joint Genome Institute"/>
            <person name="Riley R."/>
            <person name="Haridas S."/>
            <person name="Wolfe K.H."/>
            <person name="Lopes M.R."/>
            <person name="Hittinger C.T."/>
            <person name="Goker M."/>
            <person name="Salamov A."/>
            <person name="Wisecaver J."/>
            <person name="Long T.M."/>
            <person name="Aerts A.L."/>
            <person name="Barry K."/>
            <person name="Choi C."/>
            <person name="Clum A."/>
            <person name="Coughlan A.Y."/>
            <person name="Deshpande S."/>
            <person name="Douglass A.P."/>
            <person name="Hanson S.J."/>
            <person name="Klenk H.-P."/>
            <person name="Labutti K."/>
            <person name="Lapidus A."/>
            <person name="Lindquist E."/>
            <person name="Lipzen A."/>
            <person name="Meier-Kolthoff J.P."/>
            <person name="Ohm R.A."/>
            <person name="Otillar R.P."/>
            <person name="Pangilinan J."/>
            <person name="Peng Y."/>
            <person name="Rokas A."/>
            <person name="Rosa C.A."/>
            <person name="Scheuner C."/>
            <person name="Sibirny A.A."/>
            <person name="Slot J.C."/>
            <person name="Stielow J.B."/>
            <person name="Sun H."/>
            <person name="Kurtzman C.P."/>
            <person name="Blackwell M."/>
            <person name="Jeffries T.W."/>
            <person name="Grigoriev I.V."/>
        </authorList>
    </citation>
    <scope>NUCLEOTIDE SEQUENCE [LARGE SCALE GENOMIC DNA]</scope>
    <source>
        <strain evidence="4">NRRL Y-17796</strain>
    </source>
</reference>
<protein>
    <recommendedName>
        <fullName evidence="5">Calcipressin</fullName>
    </recommendedName>
</protein>
<dbReference type="AlphaFoldDB" id="A0A1E4TEA1"/>
<evidence type="ECO:0000256" key="2">
    <source>
        <dbReference type="SAM" id="MobiDB-lite"/>
    </source>
</evidence>
<evidence type="ECO:0000256" key="1">
    <source>
        <dbReference type="ARBA" id="ARBA00008209"/>
    </source>
</evidence>
<dbReference type="InterPro" id="IPR006931">
    <property type="entry name" value="Calcipressin"/>
</dbReference>
<name>A0A1E4TEA1_9ASCO</name>
<evidence type="ECO:0000313" key="4">
    <source>
        <dbReference type="Proteomes" id="UP000095023"/>
    </source>
</evidence>
<feature type="compositionally biased region" description="Basic and acidic residues" evidence="2">
    <location>
        <begin position="99"/>
        <end position="110"/>
    </location>
</feature>
<organism evidence="3 4">
    <name type="scientific">Tortispora caseinolytica NRRL Y-17796</name>
    <dbReference type="NCBI Taxonomy" id="767744"/>
    <lineage>
        <taxon>Eukaryota</taxon>
        <taxon>Fungi</taxon>
        <taxon>Dikarya</taxon>
        <taxon>Ascomycota</taxon>
        <taxon>Saccharomycotina</taxon>
        <taxon>Trigonopsidomycetes</taxon>
        <taxon>Trigonopsidales</taxon>
        <taxon>Trigonopsidaceae</taxon>
        <taxon>Tortispora</taxon>
    </lineage>
</organism>
<dbReference type="Pfam" id="PF04847">
    <property type="entry name" value="Calcipressin"/>
    <property type="match status" value="1"/>
</dbReference>
<evidence type="ECO:0008006" key="5">
    <source>
        <dbReference type="Google" id="ProtNLM"/>
    </source>
</evidence>
<dbReference type="GO" id="GO:0005737">
    <property type="term" value="C:cytoplasm"/>
    <property type="evidence" value="ECO:0007669"/>
    <property type="project" value="TreeGrafter"/>
</dbReference>
<dbReference type="Proteomes" id="UP000095023">
    <property type="component" value="Unassembled WGS sequence"/>
</dbReference>
<evidence type="ECO:0000313" key="3">
    <source>
        <dbReference type="EMBL" id="ODV90090.1"/>
    </source>
</evidence>
<sequence length="169" mass="19451">MNLLVIYKADSETEHNIKELLNGFDVKLWSPLYKLQRIAIVFGTEAEASRGQSAIASVYPDLTTRLSSYSDKENSNLQVPDRGRLLKISPPPSPPTEWQSRDEEPPNKDAHYDTENLLLEAIKRLEHSQDRLNSKYNFYDSEENQSAFLQQKLKLLEHPTVHITLDRAE</sequence>
<dbReference type="GO" id="GO:0019722">
    <property type="term" value="P:calcium-mediated signaling"/>
    <property type="evidence" value="ECO:0007669"/>
    <property type="project" value="InterPro"/>
</dbReference>
<proteinExistence type="inferred from homology"/>
<dbReference type="PANTHER" id="PTHR10300:SF14">
    <property type="entry name" value="PROTEIN SARAH"/>
    <property type="match status" value="1"/>
</dbReference>
<dbReference type="GO" id="GO:0008597">
    <property type="term" value="F:calcium-dependent protein serine/threonine phosphatase regulator activity"/>
    <property type="evidence" value="ECO:0007669"/>
    <property type="project" value="TreeGrafter"/>
</dbReference>
<dbReference type="EMBL" id="KV453842">
    <property type="protein sequence ID" value="ODV90090.1"/>
    <property type="molecule type" value="Genomic_DNA"/>
</dbReference>
<accession>A0A1E4TEA1</accession>
<dbReference type="OrthoDB" id="17212at2759"/>
<keyword evidence="4" id="KW-1185">Reference proteome</keyword>
<dbReference type="PANTHER" id="PTHR10300">
    <property type="entry name" value="CALCIPRESSIN"/>
    <property type="match status" value="1"/>
</dbReference>
<gene>
    <name evidence="3" type="ORF">CANCADRAFT_1824</name>
</gene>